<dbReference type="InterPro" id="IPR036113">
    <property type="entry name" value="Asp/Glu-ADT_sf_sub_c"/>
</dbReference>
<dbReference type="InterPro" id="IPR003837">
    <property type="entry name" value="GatC"/>
</dbReference>
<protein>
    <recommendedName>
        <fullName evidence="3">Glutamyl-tRNA(Gln) amidotransferase subunit F, mitochondrial</fullName>
    </recommendedName>
</protein>
<gene>
    <name evidence="1" type="ORF">RHIMIDRAFT_17823</name>
</gene>
<organism evidence="1 2">
    <name type="scientific">Rhizopus microsporus ATCC 52813</name>
    <dbReference type="NCBI Taxonomy" id="1340429"/>
    <lineage>
        <taxon>Eukaryota</taxon>
        <taxon>Fungi</taxon>
        <taxon>Fungi incertae sedis</taxon>
        <taxon>Mucoromycota</taxon>
        <taxon>Mucoromycotina</taxon>
        <taxon>Mucoromycetes</taxon>
        <taxon>Mucorales</taxon>
        <taxon>Mucorineae</taxon>
        <taxon>Rhizopodaceae</taxon>
        <taxon>Rhizopus</taxon>
    </lineage>
</organism>
<name>A0A2G4SSH1_RHIZD</name>
<reference evidence="1 2" key="1">
    <citation type="journal article" date="2016" name="Proc. Natl. Acad. Sci. U.S.A.">
        <title>Lipid metabolic changes in an early divergent fungus govern the establishment of a mutualistic symbiosis with endobacteria.</title>
        <authorList>
            <person name="Lastovetsky O.A."/>
            <person name="Gaspar M.L."/>
            <person name="Mondo S.J."/>
            <person name="LaButti K.M."/>
            <person name="Sandor L."/>
            <person name="Grigoriev I.V."/>
            <person name="Henry S.A."/>
            <person name="Pawlowska T.E."/>
        </authorList>
    </citation>
    <scope>NUCLEOTIDE SEQUENCE [LARGE SCALE GENOMIC DNA]</scope>
    <source>
        <strain evidence="1 2">ATCC 52813</strain>
    </source>
</reference>
<sequence>MLRHCLKRTFTTTKTPVDEHCLPLKPTWSIKALMEPIGEPISDKQFKHLLSLARLNIPREQQGQLKSDIDKLTQFTEHIKLHDFKDVEPLTHIWKEDTSLLARNDDIIEQDAVKGRELLTKAKKKSGHFYVVKGSIPNSE</sequence>
<dbReference type="SUPFAM" id="SSF141000">
    <property type="entry name" value="Glu-tRNAGln amidotransferase C subunit"/>
    <property type="match status" value="1"/>
</dbReference>
<dbReference type="GO" id="GO:0006450">
    <property type="term" value="P:regulation of translational fidelity"/>
    <property type="evidence" value="ECO:0007669"/>
    <property type="project" value="InterPro"/>
</dbReference>
<keyword evidence="2" id="KW-1185">Reference proteome</keyword>
<dbReference type="Pfam" id="PF02686">
    <property type="entry name" value="GatC"/>
    <property type="match status" value="1"/>
</dbReference>
<dbReference type="RefSeq" id="XP_023465421.1">
    <property type="nucleotide sequence ID" value="XM_023605772.1"/>
</dbReference>
<accession>A0A2G4SSH1</accession>
<evidence type="ECO:0000313" key="2">
    <source>
        <dbReference type="Proteomes" id="UP000242254"/>
    </source>
</evidence>
<proteinExistence type="predicted"/>
<dbReference type="AlphaFoldDB" id="A0A2G4SSH1"/>
<dbReference type="Proteomes" id="UP000242254">
    <property type="component" value="Unassembled WGS sequence"/>
</dbReference>
<evidence type="ECO:0008006" key="3">
    <source>
        <dbReference type="Google" id="ProtNLM"/>
    </source>
</evidence>
<dbReference type="EMBL" id="KZ303851">
    <property type="protein sequence ID" value="PHZ11713.1"/>
    <property type="molecule type" value="Genomic_DNA"/>
</dbReference>
<dbReference type="GeneID" id="35436762"/>
<evidence type="ECO:0000313" key="1">
    <source>
        <dbReference type="EMBL" id="PHZ11713.1"/>
    </source>
</evidence>